<dbReference type="AlphaFoldDB" id="A0A2P2R099"/>
<accession>A0A2P2R099</accession>
<name>A0A2P2R099_RHIMU</name>
<proteinExistence type="predicted"/>
<protein>
    <submittedName>
        <fullName evidence="1">Uncharacterized protein</fullName>
    </submittedName>
</protein>
<reference evidence="1" key="1">
    <citation type="submission" date="2018-02" db="EMBL/GenBank/DDBJ databases">
        <title>Rhizophora mucronata_Transcriptome.</title>
        <authorList>
            <person name="Meera S.P."/>
            <person name="Sreeshan A."/>
            <person name="Augustine A."/>
        </authorList>
    </citation>
    <scope>NUCLEOTIDE SEQUENCE</scope>
    <source>
        <tissue evidence="1">Leaf</tissue>
    </source>
</reference>
<sequence>MFNIFNSKFSTAINKLLTGLVRGKQQVVHSF</sequence>
<dbReference type="EMBL" id="GGEC01092192">
    <property type="protein sequence ID" value="MBX72676.1"/>
    <property type="molecule type" value="Transcribed_RNA"/>
</dbReference>
<evidence type="ECO:0000313" key="1">
    <source>
        <dbReference type="EMBL" id="MBX72676.1"/>
    </source>
</evidence>
<organism evidence="1">
    <name type="scientific">Rhizophora mucronata</name>
    <name type="common">Asiatic mangrove</name>
    <dbReference type="NCBI Taxonomy" id="61149"/>
    <lineage>
        <taxon>Eukaryota</taxon>
        <taxon>Viridiplantae</taxon>
        <taxon>Streptophyta</taxon>
        <taxon>Embryophyta</taxon>
        <taxon>Tracheophyta</taxon>
        <taxon>Spermatophyta</taxon>
        <taxon>Magnoliopsida</taxon>
        <taxon>eudicotyledons</taxon>
        <taxon>Gunneridae</taxon>
        <taxon>Pentapetalae</taxon>
        <taxon>rosids</taxon>
        <taxon>fabids</taxon>
        <taxon>Malpighiales</taxon>
        <taxon>Rhizophoraceae</taxon>
        <taxon>Rhizophora</taxon>
    </lineage>
</organism>